<feature type="compositionally biased region" description="Basic and acidic residues" evidence="4">
    <location>
        <begin position="494"/>
        <end position="516"/>
    </location>
</feature>
<keyword evidence="3" id="KW-0413">Isomerase</keyword>
<dbReference type="Proteomes" id="UP000217343">
    <property type="component" value="Chromosome"/>
</dbReference>
<protein>
    <submittedName>
        <fullName evidence="6">tRNA pseudouridine synthase D</fullName>
    </submittedName>
</protein>
<name>A0A250JXQ3_9BACT</name>
<dbReference type="Gene3D" id="3.30.2350.20">
    <property type="entry name" value="TruD, catalytic domain"/>
    <property type="match status" value="1"/>
</dbReference>
<keyword evidence="7" id="KW-1185">Reference proteome</keyword>
<sequence length="532" mass="60389">MRIKQKPEDFSVKESYRFDEVDSGRHRVYLMDKQKLSTFDAVTRLRDAFGLKPGAISYCGLKDKQGRTEQIIAVDGADVDMQDPDLRLKYLGRTDKPLSAANITSNRFSVTVRALQHASLGPLNVAAAEVNRLGVINYFDSQRFGSLKHGQGFIAKDLIRGDFEAALHNYMAKPSELDRTEDAKIKAFWKENWGRWDARVPYEGTRKYHRVLKSLRDQPGDYLRAFMQIDADYRAMLLFTYQSFLWNEGVRRYLQLMLPREHLFPMRYQAGTLLFHRDASPEVLRTLRDATFPLLAPNSTFSDPKVEEAVRWVLGREKLRLEDLSIPGAERRLYFKHEERPLLSFPHKLVVGRTMPDELNRDAIKVNVAFTLPPGAYATLVIKRLFHFEYAEDSAETIRASQRPKLAEAEAEAAAQLPSSRRGPPRRDGSGARQAGDSRRGAGDREPRGTGAPGRRRAGPREVELLEPVSGRARTLAAKAPEARPAEPTPPLGFRERQRQRKDARSAARAETEARRTAKPSAKAKPPKSRKK</sequence>
<feature type="region of interest" description="Disordered" evidence="4">
    <location>
        <begin position="401"/>
        <end position="532"/>
    </location>
</feature>
<dbReference type="InterPro" id="IPR042214">
    <property type="entry name" value="TruD_catalytic"/>
</dbReference>
<gene>
    <name evidence="6" type="ORF">MYMAC_003868</name>
</gene>
<accession>A0A250JXQ3</accession>
<dbReference type="GO" id="GO:0001522">
    <property type="term" value="P:pseudouridine synthesis"/>
    <property type="evidence" value="ECO:0007669"/>
    <property type="project" value="InterPro"/>
</dbReference>
<dbReference type="GO" id="GO:0003723">
    <property type="term" value="F:RNA binding"/>
    <property type="evidence" value="ECO:0007669"/>
    <property type="project" value="InterPro"/>
</dbReference>
<dbReference type="GO" id="GO:0008033">
    <property type="term" value="P:tRNA processing"/>
    <property type="evidence" value="ECO:0007669"/>
    <property type="project" value="UniProtKB-KW"/>
</dbReference>
<dbReference type="AlphaFoldDB" id="A0A250JXQ3"/>
<dbReference type="Gene3D" id="1.10.1510.30">
    <property type="match status" value="1"/>
</dbReference>
<proteinExistence type="inferred from homology"/>
<dbReference type="SUPFAM" id="SSF55120">
    <property type="entry name" value="Pseudouridine synthase"/>
    <property type="match status" value="1"/>
</dbReference>
<feature type="compositionally biased region" description="Basic and acidic residues" evidence="4">
    <location>
        <begin position="425"/>
        <end position="448"/>
    </location>
</feature>
<dbReference type="GO" id="GO:0009982">
    <property type="term" value="F:pseudouridine synthase activity"/>
    <property type="evidence" value="ECO:0007669"/>
    <property type="project" value="InterPro"/>
</dbReference>
<comment type="similarity">
    <text evidence="1">Belongs to the pseudouridine synthase TruD family.</text>
</comment>
<feature type="compositionally biased region" description="Low complexity" evidence="4">
    <location>
        <begin position="412"/>
        <end position="422"/>
    </location>
</feature>
<dbReference type="Pfam" id="PF01142">
    <property type="entry name" value="TruD"/>
    <property type="match status" value="1"/>
</dbReference>
<dbReference type="InterPro" id="IPR011760">
    <property type="entry name" value="PsdUridine_synth_TruD_insert"/>
</dbReference>
<dbReference type="EMBL" id="CP022203">
    <property type="protein sequence ID" value="ATB48242.1"/>
    <property type="molecule type" value="Genomic_DNA"/>
</dbReference>
<evidence type="ECO:0000256" key="4">
    <source>
        <dbReference type="SAM" id="MobiDB-lite"/>
    </source>
</evidence>
<dbReference type="GO" id="GO:0140098">
    <property type="term" value="F:catalytic activity, acting on RNA"/>
    <property type="evidence" value="ECO:0007669"/>
    <property type="project" value="UniProtKB-ARBA"/>
</dbReference>
<reference evidence="6 7" key="1">
    <citation type="submission" date="2017-06" db="EMBL/GenBank/DDBJ databases">
        <title>Sequencing and comparative analysis of myxobacterial genomes.</title>
        <authorList>
            <person name="Rupp O."/>
            <person name="Goesmann A."/>
            <person name="Sogaard-Andersen L."/>
        </authorList>
    </citation>
    <scope>NUCLEOTIDE SEQUENCE [LARGE SCALE GENOMIC DNA]</scope>
    <source>
        <strain evidence="6 7">DSM 14697</strain>
    </source>
</reference>
<dbReference type="PANTHER" id="PTHR13326">
    <property type="entry name" value="TRNA PSEUDOURIDINE SYNTHASE D"/>
    <property type="match status" value="1"/>
</dbReference>
<dbReference type="InterPro" id="IPR001656">
    <property type="entry name" value="PsdUridine_synth_TruD"/>
</dbReference>
<evidence type="ECO:0000256" key="1">
    <source>
        <dbReference type="ARBA" id="ARBA00007953"/>
    </source>
</evidence>
<dbReference type="PROSITE" id="PS01268">
    <property type="entry name" value="UPF0024"/>
    <property type="match status" value="1"/>
</dbReference>
<dbReference type="RefSeq" id="WP_095959168.1">
    <property type="nucleotide sequence ID" value="NZ_CP022203.1"/>
</dbReference>
<evidence type="ECO:0000313" key="7">
    <source>
        <dbReference type="Proteomes" id="UP000217343"/>
    </source>
</evidence>
<dbReference type="OrthoDB" id="1550679at2"/>
<evidence type="ECO:0000256" key="2">
    <source>
        <dbReference type="ARBA" id="ARBA00022694"/>
    </source>
</evidence>
<feature type="domain" description="TRUD" evidence="5">
    <location>
        <begin position="134"/>
        <end position="345"/>
    </location>
</feature>
<dbReference type="KEGG" id="mmas:MYMAC_003868"/>
<dbReference type="InterPro" id="IPR020103">
    <property type="entry name" value="PsdUridine_synth_cat_dom_sf"/>
</dbReference>
<dbReference type="Gene3D" id="3.30.70.3160">
    <property type="match status" value="1"/>
</dbReference>
<dbReference type="InterPro" id="IPR020119">
    <property type="entry name" value="PsdUridine_synth_TruD_CS"/>
</dbReference>
<keyword evidence="2" id="KW-0819">tRNA processing</keyword>
<dbReference type="PANTHER" id="PTHR13326:SF21">
    <property type="entry name" value="PSEUDOURIDYLATE SYNTHASE PUS7L"/>
    <property type="match status" value="1"/>
</dbReference>
<dbReference type="PROSITE" id="PS50984">
    <property type="entry name" value="TRUD"/>
    <property type="match status" value="1"/>
</dbReference>
<evidence type="ECO:0000259" key="5">
    <source>
        <dbReference type="PROSITE" id="PS50984"/>
    </source>
</evidence>
<organism evidence="6 7">
    <name type="scientific">Corallococcus macrosporus DSM 14697</name>
    <dbReference type="NCBI Taxonomy" id="1189310"/>
    <lineage>
        <taxon>Bacteria</taxon>
        <taxon>Pseudomonadati</taxon>
        <taxon>Myxococcota</taxon>
        <taxon>Myxococcia</taxon>
        <taxon>Myxococcales</taxon>
        <taxon>Cystobacterineae</taxon>
        <taxon>Myxococcaceae</taxon>
        <taxon>Corallococcus</taxon>
    </lineage>
</organism>
<evidence type="ECO:0000313" key="6">
    <source>
        <dbReference type="EMBL" id="ATB48242.1"/>
    </source>
</evidence>
<evidence type="ECO:0000256" key="3">
    <source>
        <dbReference type="ARBA" id="ARBA00023235"/>
    </source>
</evidence>